<organism evidence="2 3">
    <name type="scientific">Phyllostomus discolor</name>
    <name type="common">pale spear-nosed bat</name>
    <dbReference type="NCBI Taxonomy" id="89673"/>
    <lineage>
        <taxon>Eukaryota</taxon>
        <taxon>Metazoa</taxon>
        <taxon>Chordata</taxon>
        <taxon>Craniata</taxon>
        <taxon>Vertebrata</taxon>
        <taxon>Euteleostomi</taxon>
        <taxon>Mammalia</taxon>
        <taxon>Eutheria</taxon>
        <taxon>Laurasiatheria</taxon>
        <taxon>Chiroptera</taxon>
        <taxon>Yangochiroptera</taxon>
        <taxon>Phyllostomidae</taxon>
        <taxon>Phyllostominae</taxon>
        <taxon>Phyllostomus</taxon>
    </lineage>
</organism>
<accession>A0A833YHG2</accession>
<protein>
    <submittedName>
        <fullName evidence="2">Centriole, cilia and spindle associated protein</fullName>
    </submittedName>
</protein>
<evidence type="ECO:0000256" key="1">
    <source>
        <dbReference type="SAM" id="MobiDB-lite"/>
    </source>
</evidence>
<name>A0A833YHG2_9CHIR</name>
<feature type="compositionally biased region" description="Basic residues" evidence="1">
    <location>
        <begin position="1"/>
        <end position="16"/>
    </location>
</feature>
<gene>
    <name evidence="2" type="ORF">HJG60_002356</name>
</gene>
<evidence type="ECO:0000313" key="3">
    <source>
        <dbReference type="Proteomes" id="UP000664940"/>
    </source>
</evidence>
<sequence length="62" mass="7227">MAGGRSRRTREARRRTTSALRPPCTRSTSQRCGPRTEDRWREGNCWRRGSGHTPWTWRRAGG</sequence>
<feature type="region of interest" description="Disordered" evidence="1">
    <location>
        <begin position="1"/>
        <end position="37"/>
    </location>
</feature>
<proteinExistence type="predicted"/>
<comment type="caution">
    <text evidence="2">The sequence shown here is derived from an EMBL/GenBank/DDBJ whole genome shotgun (WGS) entry which is preliminary data.</text>
</comment>
<evidence type="ECO:0000313" key="2">
    <source>
        <dbReference type="EMBL" id="KAF6073141.1"/>
    </source>
</evidence>
<dbReference type="EMBL" id="JABVXQ010000016">
    <property type="protein sequence ID" value="KAF6073141.1"/>
    <property type="molecule type" value="Genomic_DNA"/>
</dbReference>
<dbReference type="AlphaFoldDB" id="A0A833YHG2"/>
<reference evidence="2 3" key="1">
    <citation type="journal article" date="2020" name="Nature">
        <title>Six reference-quality genomes reveal evolution of bat adaptations.</title>
        <authorList>
            <person name="Jebb D."/>
            <person name="Huang Z."/>
            <person name="Pippel M."/>
            <person name="Hughes G.M."/>
            <person name="Lavrichenko K."/>
            <person name="Devanna P."/>
            <person name="Winkler S."/>
            <person name="Jermiin L.S."/>
            <person name="Skirmuntt E.C."/>
            <person name="Katzourakis A."/>
            <person name="Burkitt-Gray L."/>
            <person name="Ray D.A."/>
            <person name="Sullivan K.A.M."/>
            <person name="Roscito J.G."/>
            <person name="Kirilenko B.M."/>
            <person name="Davalos L.M."/>
            <person name="Corthals A.P."/>
            <person name="Power M.L."/>
            <person name="Jones G."/>
            <person name="Ransome R.D."/>
            <person name="Dechmann D.K.N."/>
            <person name="Locatelli A.G."/>
            <person name="Puechmaille S.J."/>
            <person name="Fedrigo O."/>
            <person name="Jarvis E.D."/>
            <person name="Hiller M."/>
            <person name="Vernes S.C."/>
            <person name="Myers E.W."/>
            <person name="Teeling E.C."/>
        </authorList>
    </citation>
    <scope>NUCLEOTIDE SEQUENCE [LARGE SCALE GENOMIC DNA]</scope>
    <source>
        <strain evidence="2">Bat1K_MPI-CBG_1</strain>
    </source>
</reference>
<dbReference type="Proteomes" id="UP000664940">
    <property type="component" value="Unassembled WGS sequence"/>
</dbReference>